<dbReference type="OrthoDB" id="2435598at2"/>
<dbReference type="Pfam" id="PF13559">
    <property type="entry name" value="DUF4129"/>
    <property type="match status" value="1"/>
</dbReference>
<keyword evidence="1" id="KW-1133">Transmembrane helix</keyword>
<protein>
    <submittedName>
        <fullName evidence="3">DUF4129 domain-containing protein</fullName>
    </submittedName>
</protein>
<dbReference type="EMBL" id="RHHR01000007">
    <property type="protein sequence ID" value="RNB76431.1"/>
    <property type="molecule type" value="Genomic_DNA"/>
</dbReference>
<reference evidence="3 4" key="1">
    <citation type="submission" date="2018-10" db="EMBL/GenBank/DDBJ databases">
        <title>Phylogenomics of Brevibacillus.</title>
        <authorList>
            <person name="Dunlap C."/>
        </authorList>
    </citation>
    <scope>NUCLEOTIDE SEQUENCE [LARGE SCALE GENOMIC DNA]</scope>
    <source>
        <strain evidence="3 4">JCM 12215</strain>
    </source>
</reference>
<sequence length="209" mass="24763">MSSAMIGSKDKERLVEILSSDEFNRQSQEGAGWIEKAINHLIEMIAKLFQVTEIPTEAAGTVSVSVVIVAIGGLLFLIYWLSRKMVLQQKRERTLFVQGEKKRSYSDYLNEARQLGQQAEWREAVRHLFLALLVYLQWKNWIRIEKWKTNWEYADEIQYNYPAAQDLFRRHARSFEQVWYGQEEIDQQLFWQQLQELEKLLGEEGHRHG</sequence>
<keyword evidence="1" id="KW-0812">Transmembrane</keyword>
<gene>
    <name evidence="3" type="ORF">EDM52_03635</name>
</gene>
<dbReference type="InterPro" id="IPR025403">
    <property type="entry name" value="TgpA-like_C"/>
</dbReference>
<dbReference type="AlphaFoldDB" id="A0A3M8CLL4"/>
<evidence type="ECO:0000313" key="4">
    <source>
        <dbReference type="Proteomes" id="UP000282028"/>
    </source>
</evidence>
<dbReference type="RefSeq" id="WP_122907641.1">
    <property type="nucleotide sequence ID" value="NZ_CBCSBE010000008.1"/>
</dbReference>
<feature type="domain" description="Protein-glutamine gamma-glutamyltransferase-like C-terminal" evidence="2">
    <location>
        <begin position="129"/>
        <end position="191"/>
    </location>
</feature>
<evidence type="ECO:0000313" key="3">
    <source>
        <dbReference type="EMBL" id="RNB76431.1"/>
    </source>
</evidence>
<evidence type="ECO:0000259" key="2">
    <source>
        <dbReference type="Pfam" id="PF13559"/>
    </source>
</evidence>
<organism evidence="3 4">
    <name type="scientific">Brevibacillus invocatus</name>
    <dbReference type="NCBI Taxonomy" id="173959"/>
    <lineage>
        <taxon>Bacteria</taxon>
        <taxon>Bacillati</taxon>
        <taxon>Bacillota</taxon>
        <taxon>Bacilli</taxon>
        <taxon>Bacillales</taxon>
        <taxon>Paenibacillaceae</taxon>
        <taxon>Brevibacillus</taxon>
    </lineage>
</organism>
<keyword evidence="4" id="KW-1185">Reference proteome</keyword>
<name>A0A3M8CLL4_9BACL</name>
<dbReference type="Proteomes" id="UP000282028">
    <property type="component" value="Unassembled WGS sequence"/>
</dbReference>
<evidence type="ECO:0000256" key="1">
    <source>
        <dbReference type="SAM" id="Phobius"/>
    </source>
</evidence>
<proteinExistence type="predicted"/>
<feature type="transmembrane region" description="Helical" evidence="1">
    <location>
        <begin position="58"/>
        <end position="81"/>
    </location>
</feature>
<accession>A0A3M8CLL4</accession>
<comment type="caution">
    <text evidence="3">The sequence shown here is derived from an EMBL/GenBank/DDBJ whole genome shotgun (WGS) entry which is preliminary data.</text>
</comment>
<keyword evidence="1" id="KW-0472">Membrane</keyword>